<comment type="caution">
    <text evidence="1">The sequence shown here is derived from an EMBL/GenBank/DDBJ whole genome shotgun (WGS) entry which is preliminary data.</text>
</comment>
<dbReference type="Proteomes" id="UP001230649">
    <property type="component" value="Unassembled WGS sequence"/>
</dbReference>
<gene>
    <name evidence="1" type="ORF">QFC20_007029</name>
</gene>
<evidence type="ECO:0000313" key="2">
    <source>
        <dbReference type="Proteomes" id="UP001230649"/>
    </source>
</evidence>
<organism evidence="1 2">
    <name type="scientific">Naganishia adeliensis</name>
    <dbReference type="NCBI Taxonomy" id="92952"/>
    <lineage>
        <taxon>Eukaryota</taxon>
        <taxon>Fungi</taxon>
        <taxon>Dikarya</taxon>
        <taxon>Basidiomycota</taxon>
        <taxon>Agaricomycotina</taxon>
        <taxon>Tremellomycetes</taxon>
        <taxon>Filobasidiales</taxon>
        <taxon>Filobasidiaceae</taxon>
        <taxon>Naganishia</taxon>
    </lineage>
</organism>
<sequence length="328" mass="35918">MQSHLCLSCSSTIRPGDTHRTPCCASPICTACIARNPRIVDWVPCLRCGDGVEAIKTRRVRAEQFVLGDEDEEEEDGPPGYEDVVIGGGSEAGSRKGSSLSEEASGAPNTADDADSSVREPLKHRIQKGETIRSIANRYAMDPYTLIKLNDLPYTALTSHPTVIQTRQWITLAPSDLRSGAQQPLDATEDGVSRWEGAGEDDEQRTWERQAKRFQLLTKTPDPLIAKTYLAISSSSSGEPLFSYTDSTEDEKTEKPGRPLVGEEAAVARWFDDEEWEATQSTKGKGKATRSWFGTGAGKESKGKWVSRQPAGVADVNEKRGSVSPWRD</sequence>
<proteinExistence type="predicted"/>
<evidence type="ECO:0000313" key="1">
    <source>
        <dbReference type="EMBL" id="KAJ9093943.1"/>
    </source>
</evidence>
<reference evidence="1" key="1">
    <citation type="submission" date="2023-04" db="EMBL/GenBank/DDBJ databases">
        <title>Draft Genome sequencing of Naganishia species isolated from polar environments using Oxford Nanopore Technology.</title>
        <authorList>
            <person name="Leo P."/>
            <person name="Venkateswaran K."/>
        </authorList>
    </citation>
    <scope>NUCLEOTIDE SEQUENCE</scope>
    <source>
        <strain evidence="1">MNA-CCFEE 5262</strain>
    </source>
</reference>
<protein>
    <submittedName>
        <fullName evidence="1">Uncharacterized protein</fullName>
    </submittedName>
</protein>
<dbReference type="EMBL" id="JASBWS010000146">
    <property type="protein sequence ID" value="KAJ9093943.1"/>
    <property type="molecule type" value="Genomic_DNA"/>
</dbReference>
<accession>A0ACC2V4C3</accession>
<keyword evidence="2" id="KW-1185">Reference proteome</keyword>
<name>A0ACC2V4C3_9TREE</name>